<sequence>MPNAMLSLLSISFGLYQGDYRDMEEDPVLLICVFLFVTMAVILLLNLLIAQLNRTYEYIYKDN</sequence>
<comment type="caution">
    <text evidence="2">The sequence shown here is derived from an EMBL/GenBank/DDBJ whole genome shotgun (WGS) entry which is preliminary data.</text>
</comment>
<name>A0A813K1F3_POLGL</name>
<dbReference type="Proteomes" id="UP000626109">
    <property type="component" value="Unassembled WGS sequence"/>
</dbReference>
<keyword evidence="1" id="KW-0472">Membrane</keyword>
<evidence type="ECO:0000256" key="1">
    <source>
        <dbReference type="SAM" id="Phobius"/>
    </source>
</evidence>
<evidence type="ECO:0000313" key="2">
    <source>
        <dbReference type="EMBL" id="CAE8689946.1"/>
    </source>
</evidence>
<gene>
    <name evidence="2" type="ORF">PGLA2088_LOCUS26713</name>
</gene>
<protein>
    <recommendedName>
        <fullName evidence="4">Ion transport domain-containing protein</fullName>
    </recommendedName>
</protein>
<proteinExistence type="predicted"/>
<feature type="transmembrane region" description="Helical" evidence="1">
    <location>
        <begin position="27"/>
        <end position="49"/>
    </location>
</feature>
<organism evidence="2 3">
    <name type="scientific">Polarella glacialis</name>
    <name type="common">Dinoflagellate</name>
    <dbReference type="NCBI Taxonomy" id="89957"/>
    <lineage>
        <taxon>Eukaryota</taxon>
        <taxon>Sar</taxon>
        <taxon>Alveolata</taxon>
        <taxon>Dinophyceae</taxon>
        <taxon>Suessiales</taxon>
        <taxon>Suessiaceae</taxon>
        <taxon>Polarella</taxon>
    </lineage>
</organism>
<dbReference type="AlphaFoldDB" id="A0A813K1F3"/>
<evidence type="ECO:0008006" key="4">
    <source>
        <dbReference type="Google" id="ProtNLM"/>
    </source>
</evidence>
<accession>A0A813K1F3</accession>
<keyword evidence="1" id="KW-1133">Transmembrane helix</keyword>
<evidence type="ECO:0000313" key="3">
    <source>
        <dbReference type="Proteomes" id="UP000626109"/>
    </source>
</evidence>
<keyword evidence="1" id="KW-0812">Transmembrane</keyword>
<reference evidence="2" key="1">
    <citation type="submission" date="2021-02" db="EMBL/GenBank/DDBJ databases">
        <authorList>
            <person name="Dougan E. K."/>
            <person name="Rhodes N."/>
            <person name="Thang M."/>
            <person name="Chan C."/>
        </authorList>
    </citation>
    <scope>NUCLEOTIDE SEQUENCE</scope>
</reference>
<dbReference type="EMBL" id="CAJNNW010027165">
    <property type="protein sequence ID" value="CAE8689946.1"/>
    <property type="molecule type" value="Genomic_DNA"/>
</dbReference>